<dbReference type="InterPro" id="IPR002763">
    <property type="entry name" value="DUF72"/>
</dbReference>
<organism evidence="2 3">
    <name type="scientific">Micractinium conductrix</name>
    <dbReference type="NCBI Taxonomy" id="554055"/>
    <lineage>
        <taxon>Eukaryota</taxon>
        <taxon>Viridiplantae</taxon>
        <taxon>Chlorophyta</taxon>
        <taxon>core chlorophytes</taxon>
        <taxon>Trebouxiophyceae</taxon>
        <taxon>Chlorellales</taxon>
        <taxon>Chlorellaceae</taxon>
        <taxon>Chlorella clade</taxon>
        <taxon>Micractinium</taxon>
    </lineage>
</organism>
<evidence type="ECO:0000313" key="3">
    <source>
        <dbReference type="Proteomes" id="UP000239649"/>
    </source>
</evidence>
<feature type="region of interest" description="Disordered" evidence="1">
    <location>
        <begin position="1"/>
        <end position="100"/>
    </location>
</feature>
<dbReference type="InterPro" id="IPR036520">
    <property type="entry name" value="UPF0759_sf"/>
</dbReference>
<name>A0A2P6VAM0_9CHLO</name>
<gene>
    <name evidence="2" type="ORF">C2E20_5569</name>
</gene>
<proteinExistence type="predicted"/>
<dbReference type="PANTHER" id="PTHR30348">
    <property type="entry name" value="UNCHARACTERIZED PROTEIN YECE"/>
    <property type="match status" value="1"/>
</dbReference>
<dbReference type="Pfam" id="PF01904">
    <property type="entry name" value="DUF72"/>
    <property type="match status" value="1"/>
</dbReference>
<evidence type="ECO:0000313" key="2">
    <source>
        <dbReference type="EMBL" id="PSC71137.1"/>
    </source>
</evidence>
<protein>
    <recommendedName>
        <fullName evidence="4">DUF72 domain-containing protein</fullName>
    </recommendedName>
</protein>
<reference evidence="2 3" key="1">
    <citation type="journal article" date="2018" name="Plant J.">
        <title>Genome sequences of Chlorella sorokiniana UTEX 1602 and Micractinium conductrix SAG 241.80: implications to maltose excretion by a green alga.</title>
        <authorList>
            <person name="Arriola M.B."/>
            <person name="Velmurugan N."/>
            <person name="Zhang Y."/>
            <person name="Plunkett M.H."/>
            <person name="Hondzo H."/>
            <person name="Barney B.M."/>
        </authorList>
    </citation>
    <scope>NUCLEOTIDE SEQUENCE [LARGE SCALE GENOMIC DNA]</scope>
    <source>
        <strain evidence="2 3">SAG 241.80</strain>
    </source>
</reference>
<evidence type="ECO:0008006" key="4">
    <source>
        <dbReference type="Google" id="ProtNLM"/>
    </source>
</evidence>
<dbReference type="AlphaFoldDB" id="A0A2P6VAM0"/>
<dbReference type="EMBL" id="LHPF02000016">
    <property type="protein sequence ID" value="PSC71137.1"/>
    <property type="molecule type" value="Genomic_DNA"/>
</dbReference>
<evidence type="ECO:0000256" key="1">
    <source>
        <dbReference type="SAM" id="MobiDB-lite"/>
    </source>
</evidence>
<dbReference type="OrthoDB" id="10267663at2759"/>
<comment type="caution">
    <text evidence="2">The sequence shown here is derived from an EMBL/GenBank/DDBJ whole genome shotgun (WGS) entry which is preliminary data.</text>
</comment>
<sequence>MKHRTRASSHATPASHPAEDIEQPPKTPVEHPVQGHPRQRRSAATTAAAAAQAPKQKPTQRHRGRKGAAKESSDEASSEEGEGGATGGRRGKRPRRGVAVPEPEARCFSLAQQAVRVGTSGYSYAHWRGQEGFYGGLPQRLEFERYAKEFDTVELNATFYGWFEDSTYDSWRDKAAAARPSFEYVVKAPQLYSHRKRLHVDDAFRESWGRFWERCQRLRPHLGPILFQFPANFKTTSGKGAAVTSNIDRLRALGQLLPRGEKFVFEFRDASWLCEEVYAVLRQHDWALAIAHLTDAPRRVKMPSGGWIGSLQPGPNPPPEAYPLDACSWGVYVRFHGSEGQYYGTHGAAELRRWAARAKEWTAGGRRVYFLFNNDTVPKDSTLPSAILDCRTLAAELRVNGTWPD</sequence>
<feature type="compositionally biased region" description="Low complexity" evidence="1">
    <location>
        <begin position="43"/>
        <end position="57"/>
    </location>
</feature>
<keyword evidence="3" id="KW-1185">Reference proteome</keyword>
<dbReference type="Proteomes" id="UP000239649">
    <property type="component" value="Unassembled WGS sequence"/>
</dbReference>
<dbReference type="Gene3D" id="3.20.20.410">
    <property type="entry name" value="Protein of unknown function UPF0759"/>
    <property type="match status" value="1"/>
</dbReference>
<accession>A0A2P6VAM0</accession>
<dbReference type="SUPFAM" id="SSF117396">
    <property type="entry name" value="TM1631-like"/>
    <property type="match status" value="1"/>
</dbReference>
<feature type="compositionally biased region" description="Basic residues" evidence="1">
    <location>
        <begin position="58"/>
        <end position="67"/>
    </location>
</feature>
<dbReference type="PANTHER" id="PTHR30348:SF4">
    <property type="entry name" value="DUF72 DOMAIN-CONTAINING PROTEIN"/>
    <property type="match status" value="1"/>
</dbReference>